<protein>
    <recommendedName>
        <fullName evidence="6">U2A'/phosphoprotein 32 family A C-terminal domain-containing protein</fullName>
    </recommendedName>
</protein>
<comment type="subcellular location">
    <subcellularLocation>
        <location evidence="1">Cytoplasm</location>
        <location evidence="1">Cytoskeleton</location>
        <location evidence="1">Cilium axoneme</location>
    </subcellularLocation>
</comment>
<feature type="compositionally biased region" description="Basic and acidic residues" evidence="3">
    <location>
        <begin position="1023"/>
        <end position="1035"/>
    </location>
</feature>
<sequence>MQQNGCNEADIENSRSTLRNIKLQLLAQQRANSAKMKTANRPSSGPLMVKLSDVLKRYPQLFDRNKISAVERFISQVDILPSRYHDAEVVYLSKNSLTDLEGLKQFRRLRILSLSDNKLSHWGALDPLTHGQNLEAGRSSLSAQPALESLSLDGNPVAKHPNYRSNVIVLLPGLKSLDGQLISPEERAKAPRIVEQERSYFLVMLKNACSVHKMSRLYLQMQIHLELKQLMFSTKRHLLHVPFLQPDPAQPLRLVDMWDYEGSLNQQERYLIEGALRREVSRIHQNATKQNSDHKRASWDHAFSEAMLMQQRAVAQLIELLNHVRQLLIDDKHEKEASQSVFSAHAEEEQRQLYLQQDREQALQDLRDAFQQVRPGSKATSPHKKRQPDARSPKALSDQIKRTLYSVTKGSPQVAMTARKHGPRRSSSSSKLSLRNHGNKGPPSSSILDFIPAKNKTKASEMVDYTQVTPVVEDDGDSYPKMLMTGTEQLKGSRNRISHESHLGLKSQKLQNVSFDKRAQAGTPLKVQGHQDMHAKLPVSASSHSTVSVHPWSADHPHYEFSRVSRSQARHADNNVQPHMRQPQDSPTQSLHQRHELSGMLTHDSTHDSLGSFLRSTPQQPVVLSPSGTNFSTGVQQYNGHGRNSPAGAEAPPASGLLTEAALEELRRRTFQMHEELLSEGCRVQLPLQPKNQILSSSNSIYEMDSPVPQPRILHGSVTQLHGFNHEPNSACSFEAKEGSKGDSYFPHYHPDPQGSNQADAMYGQPTIPVSVIYNGHHPQSLHSAVLQPKHTINTAPVESAPGSRDDVYNDRAEAKVSSGWQQQQQELLQQDSRHSSFPGALRQQQEQQQQQEDSRHSSFPGALRQQQQQDSRHSSFPGALRQQVPPPTVAASQGPVPLQEDNVTVYMESVINPQLTSMLAQHDVAYERIERLTPTRSLMNMNGGETQDFTFQSPDNQRTGWRSSAPSPGVSSAVRPGSAPGAGTLRVAKRGVNQAGDHSLLSAPWSDLRQNRSAAAIGIDENRPHAQLSSHKDLPQGPEGQRQAIHRGVQYTPSRTGADPLPSVHRASTPGLPTSPTGQESFRHSPEAGPGPSLPSDLLSLKDLESQLMSLTLERAALEAALVGERGEVRLLQQELQVQLGEVERLQSEVESSRQLLEDTQLALQHEAEEVKEAEEQMNELKYLHAEEVKEAEEQMNELKQLHAEEAQRLRTEAEHQLSVKQLEVNGLLTRIQQLQKDGDVARICMDQQEAELRAEIDEFKKQIDASRVDAQLAAEIILQHQQHQTVLESTVQALEEQHRDFVYNLEIEERKMNQMDIIARQALLKRSFIRLCMAVGVSRWETKTTQASHFHYKSCLLKRAIKHWRMWLHKLQMAEVLRKRIMFACLRRYMQAWKIYHNQCCEKATRLAVAEVYSKRQLLFRALYCWQHWMSRIAEALGPVYMHEDVQLSSNAFATFLKKRAFHAWRTFSAMRAPRILAKIRAKRVHARKMKAKTWRGWKEAQCLIRQKQNLYSRYQYHRQAVMLRCAWAAWMRVMHRSRALQDCRSKSRQLRILETLLLWHHRARWQVMLRSRVSLLVAARNLSKLQCYWLAWGSGVERRRAKRREMTAAILHCQHRSLHTAFWAWLREAERAAQVQQQDRMEGAVRGAVKCILQWQVLSRALVRQQAGLDRAVRMYSHRVVTATQSKVFSAWTTLASVSRASRRSVAVSFCQSFLVIERMKLLSRAFHKWERACAVSLRTLAARLEGELHFEQRSVQAGKEQIHRASLEGARLIEQLDAATEKLAHVERSLGEEHDHVLRLLAQLEDASVKDKALSSDLESANHQISSLQKDLDILRGEVQSLTGELSRSCEEQSLLRAEIGGLHLEVAQNQGELKEAGLRMTQQAARSEATCLDLREVLSQAERALVTETGSSQRAQQRCLELELQMQQMKQSQDSKLTELRKELKFKDEQLTFIKAHHLAAAEKSAQQGCLPSHSKESEISVQPKLALQPCFGQPGGTQLPMQALISNSLLDPTITQRLALALNQEASLCSPKASKQESWQQTPNQLKPGGGSWEELISGDKASASDPRPMQTSKEHGLKNHTSPALGEGPTKSHLAKTKDSHLTCVSGADEKAGPSTYSSGNPKVDMLTQPGREKYRSMQIRDEGVADVAAHGSALSALLSSLSSRREMELHKDHKAKDAKDMDVSKAAVHSYDWKTVLGAATLSLVQQSQHK</sequence>
<feature type="compositionally biased region" description="Polar residues" evidence="3">
    <location>
        <begin position="1072"/>
        <end position="1081"/>
    </location>
</feature>
<reference evidence="4 5" key="1">
    <citation type="submission" date="2017-08" db="EMBL/GenBank/DDBJ databases">
        <title>Acidophilic green algal genome provides insights into adaptation to an acidic environment.</title>
        <authorList>
            <person name="Hirooka S."/>
            <person name="Hirose Y."/>
            <person name="Kanesaki Y."/>
            <person name="Higuchi S."/>
            <person name="Fujiwara T."/>
            <person name="Onuma R."/>
            <person name="Era A."/>
            <person name="Ohbayashi R."/>
            <person name="Uzuka A."/>
            <person name="Nozaki H."/>
            <person name="Yoshikawa H."/>
            <person name="Miyagishima S.Y."/>
        </authorList>
    </citation>
    <scope>NUCLEOTIDE SEQUENCE [LARGE SCALE GENOMIC DNA]</scope>
    <source>
        <strain evidence="4 5">NIES-2499</strain>
    </source>
</reference>
<feature type="coiled-coil region" evidence="2">
    <location>
        <begin position="1822"/>
        <end position="1849"/>
    </location>
</feature>
<feature type="compositionally biased region" description="Low complexity" evidence="3">
    <location>
        <begin position="425"/>
        <end position="435"/>
    </location>
</feature>
<feature type="region of interest" description="Disordered" evidence="3">
    <location>
        <begin position="372"/>
        <end position="449"/>
    </location>
</feature>
<feature type="compositionally biased region" description="Polar residues" evidence="3">
    <location>
        <begin position="2042"/>
        <end position="2051"/>
    </location>
</feature>
<dbReference type="GO" id="GO:0005930">
    <property type="term" value="C:axoneme"/>
    <property type="evidence" value="ECO:0007669"/>
    <property type="project" value="UniProtKB-SubCell"/>
</dbReference>
<feature type="coiled-coil region" evidence="2">
    <location>
        <begin position="1102"/>
        <end position="1225"/>
    </location>
</feature>
<evidence type="ECO:0000256" key="2">
    <source>
        <dbReference type="SAM" id="Coils"/>
    </source>
</evidence>
<dbReference type="InterPro" id="IPR001611">
    <property type="entry name" value="Leu-rich_rpt"/>
</dbReference>
<feature type="compositionally biased region" description="Polar residues" evidence="3">
    <location>
        <begin position="614"/>
        <end position="639"/>
    </location>
</feature>
<keyword evidence="2" id="KW-0175">Coiled coil</keyword>
<name>A0A250WTU7_9CHLO</name>
<dbReference type="STRING" id="1157962.A0A250WTU7"/>
<feature type="region of interest" description="Disordered" evidence="3">
    <location>
        <begin position="2037"/>
        <end position="2103"/>
    </location>
</feature>
<dbReference type="Proteomes" id="UP000232323">
    <property type="component" value="Unassembled WGS sequence"/>
</dbReference>
<dbReference type="OrthoDB" id="548339at2759"/>
<dbReference type="InterPro" id="IPR032675">
    <property type="entry name" value="LRR_dom_sf"/>
</dbReference>
<dbReference type="PROSITE" id="PS51450">
    <property type="entry name" value="LRR"/>
    <property type="match status" value="1"/>
</dbReference>
<organism evidence="4 5">
    <name type="scientific">Chlamydomonas eustigma</name>
    <dbReference type="NCBI Taxonomy" id="1157962"/>
    <lineage>
        <taxon>Eukaryota</taxon>
        <taxon>Viridiplantae</taxon>
        <taxon>Chlorophyta</taxon>
        <taxon>core chlorophytes</taxon>
        <taxon>Chlorophyceae</taxon>
        <taxon>CS clade</taxon>
        <taxon>Chlamydomonadales</taxon>
        <taxon>Chlamydomonadaceae</taxon>
        <taxon>Chlamydomonas</taxon>
    </lineage>
</organism>
<feature type="region of interest" description="Disordered" evidence="3">
    <location>
        <begin position="1023"/>
        <end position="1099"/>
    </location>
</feature>
<evidence type="ECO:0000256" key="3">
    <source>
        <dbReference type="SAM" id="MobiDB-lite"/>
    </source>
</evidence>
<keyword evidence="5" id="KW-1185">Reference proteome</keyword>
<dbReference type="PANTHER" id="PTHR46759">
    <property type="entry name" value="LEUCINE-RICH REPEAT-CONTAINING PROTEIN 72"/>
    <property type="match status" value="1"/>
</dbReference>
<feature type="compositionally biased region" description="Low complexity" evidence="3">
    <location>
        <begin position="822"/>
        <end position="831"/>
    </location>
</feature>
<evidence type="ECO:0000313" key="5">
    <source>
        <dbReference type="Proteomes" id="UP000232323"/>
    </source>
</evidence>
<feature type="coiled-coil region" evidence="2">
    <location>
        <begin position="1917"/>
        <end position="1955"/>
    </location>
</feature>
<dbReference type="SUPFAM" id="SSF52058">
    <property type="entry name" value="L domain-like"/>
    <property type="match status" value="1"/>
</dbReference>
<dbReference type="PANTHER" id="PTHR46759:SF1">
    <property type="entry name" value="LEUCINE-RICH REPEAT-CONTAINING PROTEIN 72"/>
    <property type="match status" value="1"/>
</dbReference>
<dbReference type="EMBL" id="BEGY01000006">
    <property type="protein sequence ID" value="GAX74176.1"/>
    <property type="molecule type" value="Genomic_DNA"/>
</dbReference>
<feature type="compositionally biased region" description="Low complexity" evidence="3">
    <location>
        <begin position="963"/>
        <end position="979"/>
    </location>
</feature>
<comment type="caution">
    <text evidence="4">The sequence shown here is derived from an EMBL/GenBank/DDBJ whole genome shotgun (WGS) entry which is preliminary data.</text>
</comment>
<evidence type="ECO:0000313" key="4">
    <source>
        <dbReference type="EMBL" id="GAX74176.1"/>
    </source>
</evidence>
<dbReference type="Gene3D" id="3.80.10.10">
    <property type="entry name" value="Ribonuclease Inhibitor"/>
    <property type="match status" value="1"/>
</dbReference>
<feature type="region of interest" description="Disordered" evidence="3">
    <location>
        <begin position="563"/>
        <end position="653"/>
    </location>
</feature>
<feature type="region of interest" description="Disordered" evidence="3">
    <location>
        <begin position="814"/>
        <end position="897"/>
    </location>
</feature>
<dbReference type="InterPro" id="IPR042655">
    <property type="entry name" value="LRC72"/>
</dbReference>
<evidence type="ECO:0000256" key="1">
    <source>
        <dbReference type="ARBA" id="ARBA00004430"/>
    </source>
</evidence>
<accession>A0A250WTU7</accession>
<proteinExistence type="predicted"/>
<feature type="region of interest" description="Disordered" evidence="3">
    <location>
        <begin position="937"/>
        <end position="985"/>
    </location>
</feature>
<gene>
    <name evidence="4" type="ORF">CEUSTIGMA_g1625.t1</name>
</gene>
<evidence type="ECO:0008006" key="6">
    <source>
        <dbReference type="Google" id="ProtNLM"/>
    </source>
</evidence>
<feature type="compositionally biased region" description="Polar residues" evidence="3">
    <location>
        <begin position="937"/>
        <end position="962"/>
    </location>
</feature>